<dbReference type="OrthoDB" id="2419552at2759"/>
<feature type="signal peptide" evidence="1">
    <location>
        <begin position="1"/>
        <end position="22"/>
    </location>
</feature>
<gene>
    <name evidence="2" type="ORF">PBRASI_LOCUS3117</name>
</gene>
<keyword evidence="1" id="KW-0732">Signal</keyword>
<sequence length="105" mass="11024">MKAQFVILFVVMCLALAFECYAAPPPPVCNIVLQGQFTHQTGDGNSGCFGLDSSDPISSITLGKATTKWTFFSDFGCKGTVVDTGVGDKKFATPIAPNSVLLACP</sequence>
<evidence type="ECO:0000256" key="1">
    <source>
        <dbReference type="SAM" id="SignalP"/>
    </source>
</evidence>
<name>A0A9N9F5G6_9GLOM</name>
<dbReference type="AlphaFoldDB" id="A0A9N9F5G6"/>
<evidence type="ECO:0000313" key="3">
    <source>
        <dbReference type="Proteomes" id="UP000789739"/>
    </source>
</evidence>
<accession>A0A9N9F5G6</accession>
<proteinExistence type="predicted"/>
<evidence type="ECO:0000313" key="2">
    <source>
        <dbReference type="EMBL" id="CAG8511122.1"/>
    </source>
</evidence>
<reference evidence="2" key="1">
    <citation type="submission" date="2021-06" db="EMBL/GenBank/DDBJ databases">
        <authorList>
            <person name="Kallberg Y."/>
            <person name="Tangrot J."/>
            <person name="Rosling A."/>
        </authorList>
    </citation>
    <scope>NUCLEOTIDE SEQUENCE</scope>
    <source>
        <strain evidence="2">BR232B</strain>
    </source>
</reference>
<organism evidence="2 3">
    <name type="scientific">Paraglomus brasilianum</name>
    <dbReference type="NCBI Taxonomy" id="144538"/>
    <lineage>
        <taxon>Eukaryota</taxon>
        <taxon>Fungi</taxon>
        <taxon>Fungi incertae sedis</taxon>
        <taxon>Mucoromycota</taxon>
        <taxon>Glomeromycotina</taxon>
        <taxon>Glomeromycetes</taxon>
        <taxon>Paraglomerales</taxon>
        <taxon>Paraglomeraceae</taxon>
        <taxon>Paraglomus</taxon>
    </lineage>
</organism>
<comment type="caution">
    <text evidence="2">The sequence shown here is derived from an EMBL/GenBank/DDBJ whole genome shotgun (WGS) entry which is preliminary data.</text>
</comment>
<feature type="chain" id="PRO_5040334165" evidence="1">
    <location>
        <begin position="23"/>
        <end position="105"/>
    </location>
</feature>
<dbReference type="EMBL" id="CAJVPI010000270">
    <property type="protein sequence ID" value="CAG8511122.1"/>
    <property type="molecule type" value="Genomic_DNA"/>
</dbReference>
<dbReference type="Proteomes" id="UP000789739">
    <property type="component" value="Unassembled WGS sequence"/>
</dbReference>
<keyword evidence="3" id="KW-1185">Reference proteome</keyword>
<protein>
    <submittedName>
        <fullName evidence="2">4697_t:CDS:1</fullName>
    </submittedName>
</protein>